<dbReference type="GO" id="GO:0003729">
    <property type="term" value="F:mRNA binding"/>
    <property type="evidence" value="ECO:0007669"/>
    <property type="project" value="TreeGrafter"/>
</dbReference>
<comment type="subcellular location">
    <subcellularLocation>
        <location evidence="1">Cytoplasm</location>
    </subcellularLocation>
</comment>
<feature type="compositionally biased region" description="Polar residues" evidence="3">
    <location>
        <begin position="754"/>
        <end position="763"/>
    </location>
</feature>
<name>A0A1J1J479_9DIPT</name>
<dbReference type="PANTHER" id="PTHR12269:SF1">
    <property type="entry name" value="EUKARYOTIC TRANSLATION INITIATION FACTOR 4E TRANSPORTER"/>
    <property type="match status" value="1"/>
</dbReference>
<gene>
    <name evidence="4" type="ORF">CLUMA_CG020194</name>
</gene>
<feature type="region of interest" description="Disordered" evidence="3">
    <location>
        <begin position="216"/>
        <end position="279"/>
    </location>
</feature>
<dbReference type="AlphaFoldDB" id="A0A1J1J479"/>
<accession>A0A1J1J479</accession>
<keyword evidence="5" id="KW-1185">Reference proteome</keyword>
<protein>
    <submittedName>
        <fullName evidence="4">CLUMA_CG020194, isoform A</fullName>
    </submittedName>
</protein>
<feature type="compositionally biased region" description="Low complexity" evidence="3">
    <location>
        <begin position="100"/>
        <end position="117"/>
    </location>
</feature>
<dbReference type="GO" id="GO:0017148">
    <property type="term" value="P:negative regulation of translation"/>
    <property type="evidence" value="ECO:0007669"/>
    <property type="project" value="TreeGrafter"/>
</dbReference>
<dbReference type="PANTHER" id="PTHR12269">
    <property type="entry name" value="EUKARYOTIC TRANSLATION INITIATION FACTOR 4E TRANSPORTER"/>
    <property type="match status" value="1"/>
</dbReference>
<feature type="region of interest" description="Disordered" evidence="3">
    <location>
        <begin position="646"/>
        <end position="763"/>
    </location>
</feature>
<proteinExistence type="predicted"/>
<feature type="region of interest" description="Disordered" evidence="3">
    <location>
        <begin position="457"/>
        <end position="481"/>
    </location>
</feature>
<feature type="compositionally biased region" description="Low complexity" evidence="3">
    <location>
        <begin position="395"/>
        <end position="408"/>
    </location>
</feature>
<feature type="compositionally biased region" description="Basic and acidic residues" evidence="3">
    <location>
        <begin position="12"/>
        <end position="29"/>
    </location>
</feature>
<feature type="compositionally biased region" description="Basic and acidic residues" evidence="3">
    <location>
        <begin position="729"/>
        <end position="750"/>
    </location>
</feature>
<feature type="region of interest" description="Disordered" evidence="3">
    <location>
        <begin position="99"/>
        <end position="136"/>
    </location>
</feature>
<dbReference type="Proteomes" id="UP000183832">
    <property type="component" value="Unassembled WGS sequence"/>
</dbReference>
<organism evidence="4 5">
    <name type="scientific">Clunio marinus</name>
    <dbReference type="NCBI Taxonomy" id="568069"/>
    <lineage>
        <taxon>Eukaryota</taxon>
        <taxon>Metazoa</taxon>
        <taxon>Ecdysozoa</taxon>
        <taxon>Arthropoda</taxon>
        <taxon>Hexapoda</taxon>
        <taxon>Insecta</taxon>
        <taxon>Pterygota</taxon>
        <taxon>Neoptera</taxon>
        <taxon>Endopterygota</taxon>
        <taxon>Diptera</taxon>
        <taxon>Nematocera</taxon>
        <taxon>Chironomoidea</taxon>
        <taxon>Chironomidae</taxon>
        <taxon>Clunio</taxon>
    </lineage>
</organism>
<sequence length="991" mass="111868">MSAAEVVQSLDSETKVNDDDGAVKSDNVDEVSKVQAKEIIRYSLTTLLSLRSSKLSQAKPSCKNPDLSCMAHHKPPPKMLIANMMPKFVLNQMNSRGEESISPLSFHSNSSSSSNLSYQKRYQEQRSGCGNGDGSDGYYNSRYHNKVKNYDDNNGGGGSGSRIIYKVTSANTNNGSNIRFLKKAYNNKYETHDNSSGLISNKNILDNASRVITAADHRSSKKSVDSLLNDDTKEKKKTDINNKLMSDDKNNNEEAKEEVIKEGKKNEMNANELPQSEDVSKKDLKNLPADITDHLDDMFNNLNMNQLLPEKMSDERESSRFSKWFSVNKTDVGDEKVPDLQNNNEDISSFPQSVESEKYFQPIEKVESNSLFHLLKGPLDNQSSNENSLMHMIHQQQNQQQQKKSSNSGQVHSVEELEARLRQHKVSEDFNSNENNEGEQKALQNFFQQQLMPNLLQQQHQKHQQMQQQPQHQQNQEDQQKLPQLPQMSDVLTMKRPEIQALVQDLTSGEISSNVLWQRLAAPGLSPFDRDTITSALNIFNSNSGNLGAVMFQKPIPSSSLFQPMKSTNALTASIPMSQGSPLSPVPAIDQNFLFQQASPANKLRLSPLPATGIPQRIPSPRELQYHTQSIMQNALIRKKLEEQRENFRKRQEQEQIQKQDSERKQQDPTNSLTSSVHSQDDDPKCGPIDSPIKKTPGVQLSSHHQVQQQRQHAPSPNIFTPTSVLRKMTAEKESGQSENGHKVGVDKKKPIIGSQSSQQPINRNQQLSQQQFMGNLSQLDRIMQLHAQNEAYGKVAWDAQSPMKPQGRPIVKSAGPTNPQQQLQQQPANAMISNFQHQQPNMMGGNYDFQQQHIQKMNMQKQFLSQQHQQMMQLKTQQQMDNPALTQFIAQQYQPRAQHMIRSQQFPQSSTQQMNNVSHQMMQGHPKDQDELENRNMANNGGCLSPTSNQLAKWFSPELLADASAGKLPSVKANGQMLSLEEFERCIQNS</sequence>
<dbReference type="Pfam" id="PF10477">
    <property type="entry name" value="EIF4E-T"/>
    <property type="match status" value="1"/>
</dbReference>
<evidence type="ECO:0000313" key="4">
    <source>
        <dbReference type="EMBL" id="CRL07211.1"/>
    </source>
</evidence>
<feature type="compositionally biased region" description="Polar residues" evidence="3">
    <location>
        <begin position="668"/>
        <end position="678"/>
    </location>
</feature>
<dbReference type="EMBL" id="CVRI01000070">
    <property type="protein sequence ID" value="CRL07211.1"/>
    <property type="molecule type" value="Genomic_DNA"/>
</dbReference>
<reference evidence="4 5" key="1">
    <citation type="submission" date="2015-04" db="EMBL/GenBank/DDBJ databases">
        <authorList>
            <person name="Syromyatnikov M.Y."/>
            <person name="Popov V.N."/>
        </authorList>
    </citation>
    <scope>NUCLEOTIDE SEQUENCE [LARGE SCALE GENOMIC DNA]</scope>
</reference>
<dbReference type="InterPro" id="IPR018862">
    <property type="entry name" value="eIF4E-T"/>
</dbReference>
<evidence type="ECO:0000313" key="5">
    <source>
        <dbReference type="Proteomes" id="UP000183832"/>
    </source>
</evidence>
<feature type="compositionally biased region" description="Low complexity" evidence="3">
    <location>
        <begin position="699"/>
        <end position="713"/>
    </location>
</feature>
<evidence type="ECO:0000256" key="3">
    <source>
        <dbReference type="SAM" id="MobiDB-lite"/>
    </source>
</evidence>
<dbReference type="STRING" id="568069.A0A1J1J479"/>
<feature type="compositionally biased region" description="Basic and acidic residues" evidence="3">
    <location>
        <begin position="646"/>
        <end position="667"/>
    </location>
</feature>
<keyword evidence="2" id="KW-0963">Cytoplasm</keyword>
<feature type="compositionally biased region" description="Basic and acidic residues" evidence="3">
    <location>
        <begin position="216"/>
        <end position="267"/>
    </location>
</feature>
<dbReference type="GO" id="GO:0005634">
    <property type="term" value="C:nucleus"/>
    <property type="evidence" value="ECO:0007669"/>
    <property type="project" value="TreeGrafter"/>
</dbReference>
<feature type="region of interest" description="Disordered" evidence="3">
    <location>
        <begin position="393"/>
        <end position="413"/>
    </location>
</feature>
<feature type="region of interest" description="Disordered" evidence="3">
    <location>
        <begin position="1"/>
        <end position="29"/>
    </location>
</feature>
<dbReference type="GO" id="GO:0036464">
    <property type="term" value="C:cytoplasmic ribonucleoprotein granule"/>
    <property type="evidence" value="ECO:0007669"/>
    <property type="project" value="UniProtKB-ARBA"/>
</dbReference>
<evidence type="ECO:0000256" key="1">
    <source>
        <dbReference type="ARBA" id="ARBA00004496"/>
    </source>
</evidence>
<evidence type="ECO:0000256" key="2">
    <source>
        <dbReference type="ARBA" id="ARBA00022490"/>
    </source>
</evidence>
<dbReference type="OrthoDB" id="8916892at2759"/>
<feature type="compositionally biased region" description="Low complexity" evidence="3">
    <location>
        <begin position="457"/>
        <end position="477"/>
    </location>
</feature>